<dbReference type="SMART" id="SM00448">
    <property type="entry name" value="REC"/>
    <property type="match status" value="1"/>
</dbReference>
<dbReference type="InterPro" id="IPR058245">
    <property type="entry name" value="NreC/VraR/RcsB-like_REC"/>
</dbReference>
<dbReference type="CDD" id="cd17535">
    <property type="entry name" value="REC_NarL-like"/>
    <property type="match status" value="1"/>
</dbReference>
<dbReference type="InterPro" id="IPR039420">
    <property type="entry name" value="WalR-like"/>
</dbReference>
<dbReference type="Pfam" id="PF00196">
    <property type="entry name" value="GerE"/>
    <property type="match status" value="1"/>
</dbReference>
<evidence type="ECO:0008006" key="8">
    <source>
        <dbReference type="Google" id="ProtNLM"/>
    </source>
</evidence>
<proteinExistence type="predicted"/>
<accession>A0A2U2MQX4</accession>
<name>A0A2U2MQX4_9BIFI</name>
<evidence type="ECO:0000313" key="6">
    <source>
        <dbReference type="EMBL" id="PWG59246.1"/>
    </source>
</evidence>
<evidence type="ECO:0000256" key="1">
    <source>
        <dbReference type="ARBA" id="ARBA00022553"/>
    </source>
</evidence>
<dbReference type="SUPFAM" id="SSF52172">
    <property type="entry name" value="CheY-like"/>
    <property type="match status" value="1"/>
</dbReference>
<evidence type="ECO:0000259" key="4">
    <source>
        <dbReference type="PROSITE" id="PS50043"/>
    </source>
</evidence>
<dbReference type="Proteomes" id="UP000245753">
    <property type="component" value="Unassembled WGS sequence"/>
</dbReference>
<evidence type="ECO:0000313" key="7">
    <source>
        <dbReference type="Proteomes" id="UP000245753"/>
    </source>
</evidence>
<reference evidence="6 7" key="1">
    <citation type="journal article" date="2018" name="Int. J. Syst. Evol. Microbiol.">
        <title>Bifidobacterium catulorum sp. nov., a novel taxon from the faeces of the baby common marmoset (Callithrix jacchus).</title>
        <authorList>
            <person name="Modesto M."/>
            <person name="Michelini S."/>
            <person name="Oki K."/>
            <person name="Biavati B."/>
            <person name="Watanabe K."/>
            <person name="Mattarelli P."/>
        </authorList>
    </citation>
    <scope>NUCLEOTIDE SEQUENCE [LARGE SCALE GENOMIC DNA]</scope>
    <source>
        <strain evidence="6 7">MRM 8.19</strain>
    </source>
</reference>
<dbReference type="EMBL" id="QFFN01000029">
    <property type="protein sequence ID" value="PWG59246.1"/>
    <property type="molecule type" value="Genomic_DNA"/>
</dbReference>
<feature type="domain" description="Response regulatory" evidence="5">
    <location>
        <begin position="36"/>
        <end position="162"/>
    </location>
</feature>
<dbReference type="Pfam" id="PF00072">
    <property type="entry name" value="Response_reg"/>
    <property type="match status" value="1"/>
</dbReference>
<keyword evidence="7" id="KW-1185">Reference proteome</keyword>
<dbReference type="Gene3D" id="3.40.50.2300">
    <property type="match status" value="1"/>
</dbReference>
<dbReference type="GO" id="GO:0006355">
    <property type="term" value="P:regulation of DNA-templated transcription"/>
    <property type="evidence" value="ECO:0007669"/>
    <property type="project" value="InterPro"/>
</dbReference>
<dbReference type="CDD" id="cd06170">
    <property type="entry name" value="LuxR_C_like"/>
    <property type="match status" value="1"/>
</dbReference>
<dbReference type="PRINTS" id="PR00038">
    <property type="entry name" value="HTHLUXR"/>
</dbReference>
<dbReference type="InterPro" id="IPR016032">
    <property type="entry name" value="Sig_transdc_resp-reg_C-effctor"/>
</dbReference>
<keyword evidence="1 3" id="KW-0597">Phosphoprotein</keyword>
<evidence type="ECO:0000256" key="2">
    <source>
        <dbReference type="ARBA" id="ARBA00023125"/>
    </source>
</evidence>
<evidence type="ECO:0000259" key="5">
    <source>
        <dbReference type="PROSITE" id="PS50110"/>
    </source>
</evidence>
<dbReference type="InterPro" id="IPR036388">
    <property type="entry name" value="WH-like_DNA-bd_sf"/>
</dbReference>
<keyword evidence="2" id="KW-0238">DNA-binding</keyword>
<dbReference type="InterPro" id="IPR011006">
    <property type="entry name" value="CheY-like_superfamily"/>
</dbReference>
<dbReference type="PROSITE" id="PS50043">
    <property type="entry name" value="HTH_LUXR_2"/>
    <property type="match status" value="1"/>
</dbReference>
<dbReference type="PANTHER" id="PTHR43214">
    <property type="entry name" value="TWO-COMPONENT RESPONSE REGULATOR"/>
    <property type="match status" value="1"/>
</dbReference>
<dbReference type="SMART" id="SM00421">
    <property type="entry name" value="HTH_LUXR"/>
    <property type="match status" value="1"/>
</dbReference>
<dbReference type="PROSITE" id="PS50110">
    <property type="entry name" value="RESPONSE_REGULATORY"/>
    <property type="match status" value="1"/>
</dbReference>
<comment type="caution">
    <text evidence="6">The sequence shown here is derived from an EMBL/GenBank/DDBJ whole genome shotgun (WGS) entry which is preliminary data.</text>
</comment>
<feature type="modified residue" description="4-aspartylphosphate" evidence="3">
    <location>
        <position position="97"/>
    </location>
</feature>
<protein>
    <recommendedName>
        <fullName evidence="8">DNA-binding response regulator</fullName>
    </recommendedName>
</protein>
<dbReference type="GO" id="GO:0000160">
    <property type="term" value="P:phosphorelay signal transduction system"/>
    <property type="evidence" value="ECO:0007669"/>
    <property type="project" value="InterPro"/>
</dbReference>
<dbReference type="AlphaFoldDB" id="A0A2U2MQX4"/>
<feature type="domain" description="HTH luxR-type" evidence="4">
    <location>
        <begin position="186"/>
        <end position="251"/>
    </location>
</feature>
<dbReference type="InterPro" id="IPR000792">
    <property type="entry name" value="Tscrpt_reg_LuxR_C"/>
</dbReference>
<dbReference type="GO" id="GO:0003677">
    <property type="term" value="F:DNA binding"/>
    <property type="evidence" value="ECO:0007669"/>
    <property type="project" value="UniProtKB-KW"/>
</dbReference>
<organism evidence="6 7">
    <name type="scientific">Bifidobacterium catulorum</name>
    <dbReference type="NCBI Taxonomy" id="1630173"/>
    <lineage>
        <taxon>Bacteria</taxon>
        <taxon>Bacillati</taxon>
        <taxon>Actinomycetota</taxon>
        <taxon>Actinomycetes</taxon>
        <taxon>Bifidobacteriales</taxon>
        <taxon>Bifidobacteriaceae</taxon>
        <taxon>Bifidobacterium</taxon>
    </lineage>
</organism>
<evidence type="ECO:0000256" key="3">
    <source>
        <dbReference type="PROSITE-ProRule" id="PRU00169"/>
    </source>
</evidence>
<dbReference type="SUPFAM" id="SSF46894">
    <property type="entry name" value="C-terminal effector domain of the bipartite response regulators"/>
    <property type="match status" value="1"/>
</dbReference>
<dbReference type="Gene3D" id="1.10.10.10">
    <property type="entry name" value="Winged helix-like DNA-binding domain superfamily/Winged helix DNA-binding domain"/>
    <property type="match status" value="1"/>
</dbReference>
<dbReference type="InterPro" id="IPR001789">
    <property type="entry name" value="Sig_transdc_resp-reg_receiver"/>
</dbReference>
<gene>
    <name evidence="6" type="ORF">DF200_08605</name>
</gene>
<sequence>MPCGDMRVIISLPLMNGFRRSMLNGMENDQGCRTIHVSIVDNDRCSLTMLDRLICGSYDNLADDRIRIVTDWCETSGRRAIARCNRIETTPDVLLLDMSMEDVSGVRVCEAVRSRHGNMAILGITSYSTMKYAKRLADAGAQGLVPKLDRMEIVRAVVAVADGGLFETYGHFTAVDESYRKLRKATPSREELFTEREFDVMDLCSYGLTSDEIAERLGISPSTVKTHVAKAMKKLGARNRAEAVGMWVTARE</sequence>